<evidence type="ECO:0000313" key="10">
    <source>
        <dbReference type="EMBL" id="KAK1946661.1"/>
    </source>
</evidence>
<feature type="transmembrane region" description="Helical" evidence="8">
    <location>
        <begin position="163"/>
        <end position="181"/>
    </location>
</feature>
<keyword evidence="8" id="KW-1133">Transmembrane helix</keyword>
<feature type="transmembrane region" description="Helical" evidence="8">
    <location>
        <begin position="315"/>
        <end position="337"/>
    </location>
</feature>
<dbReference type="InterPro" id="IPR023174">
    <property type="entry name" value="PDEase_CS"/>
</dbReference>
<dbReference type="EMBL" id="JASMQC010000003">
    <property type="protein sequence ID" value="KAK1946661.1"/>
    <property type="molecule type" value="Genomic_DNA"/>
</dbReference>
<feature type="binding site" evidence="5">
    <location>
        <position position="659"/>
    </location>
    <ligand>
        <name>Zn(2+)</name>
        <dbReference type="ChEBI" id="CHEBI:29105"/>
        <label>1</label>
    </ligand>
</feature>
<evidence type="ECO:0000256" key="5">
    <source>
        <dbReference type="PIRSR" id="PIRSR623088-3"/>
    </source>
</evidence>
<evidence type="ECO:0000259" key="9">
    <source>
        <dbReference type="PROSITE" id="PS51845"/>
    </source>
</evidence>
<name>A0AAD9GY06_9STRA</name>
<feature type="domain" description="PDEase" evidence="9">
    <location>
        <begin position="527"/>
        <end position="866"/>
    </location>
</feature>
<feature type="compositionally biased region" description="Low complexity" evidence="7">
    <location>
        <begin position="487"/>
        <end position="526"/>
    </location>
</feature>
<keyword evidence="8" id="KW-0472">Membrane</keyword>
<reference evidence="10" key="1">
    <citation type="submission" date="2023-08" db="EMBL/GenBank/DDBJ databases">
        <title>Reference Genome Resource for the Citrus Pathogen Phytophthora citrophthora.</title>
        <authorList>
            <person name="Moller H."/>
            <person name="Coetzee B."/>
            <person name="Rose L.J."/>
            <person name="Van Niekerk J.M."/>
        </authorList>
    </citation>
    <scope>NUCLEOTIDE SEQUENCE</scope>
    <source>
        <strain evidence="10">STE-U-9442</strain>
    </source>
</reference>
<dbReference type="InterPro" id="IPR002073">
    <property type="entry name" value="PDEase_catalytic_dom"/>
</dbReference>
<feature type="binding site" evidence="4">
    <location>
        <position position="770"/>
    </location>
    <ligand>
        <name>AMP</name>
        <dbReference type="ChEBI" id="CHEBI:456215"/>
    </ligand>
</feature>
<dbReference type="SUPFAM" id="SSF109604">
    <property type="entry name" value="HD-domain/PDEase-like"/>
    <property type="match status" value="1"/>
</dbReference>
<evidence type="ECO:0000256" key="8">
    <source>
        <dbReference type="SAM" id="Phobius"/>
    </source>
</evidence>
<dbReference type="GO" id="GO:0007165">
    <property type="term" value="P:signal transduction"/>
    <property type="evidence" value="ECO:0007669"/>
    <property type="project" value="InterPro"/>
</dbReference>
<gene>
    <name evidence="10" type="ORF">P3T76_002213</name>
</gene>
<evidence type="ECO:0000313" key="11">
    <source>
        <dbReference type="Proteomes" id="UP001259832"/>
    </source>
</evidence>
<comment type="cofactor">
    <cofactor evidence="6">
        <name>a divalent metal cation</name>
        <dbReference type="ChEBI" id="CHEBI:60240"/>
    </cofactor>
    <text evidence="6">Binds 2 divalent metal cations per subunit. Site 1 may preferentially bind zinc ions, while site 2 has a preference for magnesium and/or manganese ions.</text>
</comment>
<feature type="binding site" evidence="5">
    <location>
        <position position="620"/>
    </location>
    <ligand>
        <name>Zn(2+)</name>
        <dbReference type="ChEBI" id="CHEBI:29105"/>
        <label>1</label>
    </ligand>
</feature>
<feature type="binding site" evidence="4">
    <location>
        <begin position="616"/>
        <end position="620"/>
    </location>
    <ligand>
        <name>AMP</name>
        <dbReference type="ChEBI" id="CHEBI:456215"/>
    </ligand>
</feature>
<dbReference type="InterPro" id="IPR036971">
    <property type="entry name" value="PDEase_catalytic_dom_sf"/>
</dbReference>
<keyword evidence="8" id="KW-0812">Transmembrane</keyword>
<feature type="binding site" evidence="5">
    <location>
        <position position="770"/>
    </location>
    <ligand>
        <name>Zn(2+)</name>
        <dbReference type="ChEBI" id="CHEBI:29105"/>
        <label>1</label>
    </ligand>
</feature>
<comment type="caution">
    <text evidence="10">The sequence shown here is derived from an EMBL/GenBank/DDBJ whole genome shotgun (WGS) entry which is preliminary data.</text>
</comment>
<dbReference type="Pfam" id="PF00233">
    <property type="entry name" value="PDEase_I"/>
    <property type="match status" value="1"/>
</dbReference>
<evidence type="ECO:0000256" key="7">
    <source>
        <dbReference type="SAM" id="MobiDB-lite"/>
    </source>
</evidence>
<feature type="transmembrane region" description="Helical" evidence="8">
    <location>
        <begin position="290"/>
        <end position="309"/>
    </location>
</feature>
<feature type="binding site" evidence="5">
    <location>
        <position position="660"/>
    </location>
    <ligand>
        <name>Zn(2+)</name>
        <dbReference type="ChEBI" id="CHEBI:29105"/>
        <label>2</label>
    </ligand>
</feature>
<dbReference type="PANTHER" id="PTHR11347">
    <property type="entry name" value="CYCLIC NUCLEOTIDE PHOSPHODIESTERASE"/>
    <property type="match status" value="1"/>
</dbReference>
<dbReference type="PRINTS" id="PR00387">
    <property type="entry name" value="PDIESTERASE1"/>
</dbReference>
<evidence type="ECO:0000256" key="1">
    <source>
        <dbReference type="ARBA" id="ARBA00022723"/>
    </source>
</evidence>
<feature type="region of interest" description="Disordered" evidence="7">
    <location>
        <begin position="487"/>
        <end position="529"/>
    </location>
</feature>
<dbReference type="PROSITE" id="PS00126">
    <property type="entry name" value="PDEASE_I_1"/>
    <property type="match status" value="1"/>
</dbReference>
<organism evidence="10 11">
    <name type="scientific">Phytophthora citrophthora</name>
    <dbReference type="NCBI Taxonomy" id="4793"/>
    <lineage>
        <taxon>Eukaryota</taxon>
        <taxon>Sar</taxon>
        <taxon>Stramenopiles</taxon>
        <taxon>Oomycota</taxon>
        <taxon>Peronosporomycetes</taxon>
        <taxon>Peronosporales</taxon>
        <taxon>Peronosporaceae</taxon>
        <taxon>Phytophthora</taxon>
    </lineage>
</organism>
<dbReference type="GO" id="GO:0046872">
    <property type="term" value="F:metal ion binding"/>
    <property type="evidence" value="ECO:0007669"/>
    <property type="project" value="UniProtKB-KW"/>
</dbReference>
<keyword evidence="2 6" id="KW-0378">Hydrolase</keyword>
<dbReference type="Gene3D" id="1.10.1300.10">
    <property type="entry name" value="3'5'-cyclic nucleotide phosphodiesterase, catalytic domain"/>
    <property type="match status" value="1"/>
</dbReference>
<dbReference type="GO" id="GO:0004114">
    <property type="term" value="F:3',5'-cyclic-nucleotide phosphodiesterase activity"/>
    <property type="evidence" value="ECO:0007669"/>
    <property type="project" value="InterPro"/>
</dbReference>
<dbReference type="EC" id="3.1.4.-" evidence="6"/>
<feature type="transmembrane region" description="Helical" evidence="8">
    <location>
        <begin position="132"/>
        <end position="151"/>
    </location>
</feature>
<feature type="active site" description="Proton donor" evidence="3">
    <location>
        <position position="616"/>
    </location>
</feature>
<feature type="binding site" evidence="4">
    <location>
        <position position="821"/>
    </location>
    <ligand>
        <name>AMP</name>
        <dbReference type="ChEBI" id="CHEBI:456215"/>
    </ligand>
</feature>
<feature type="binding site" evidence="5">
    <location>
        <position position="660"/>
    </location>
    <ligand>
        <name>Zn(2+)</name>
        <dbReference type="ChEBI" id="CHEBI:29105"/>
        <label>1</label>
    </ligand>
</feature>
<evidence type="ECO:0000256" key="6">
    <source>
        <dbReference type="RuleBase" id="RU363067"/>
    </source>
</evidence>
<feature type="binding site" evidence="4">
    <location>
        <position position="660"/>
    </location>
    <ligand>
        <name>AMP</name>
        <dbReference type="ChEBI" id="CHEBI:456215"/>
    </ligand>
</feature>
<dbReference type="PROSITE" id="PS51845">
    <property type="entry name" value="PDEASE_I_2"/>
    <property type="match status" value="1"/>
</dbReference>
<accession>A0AAD9GY06</accession>
<dbReference type="Proteomes" id="UP001259832">
    <property type="component" value="Unassembled WGS sequence"/>
</dbReference>
<comment type="similarity">
    <text evidence="6">Belongs to the cyclic nucleotide phosphodiesterase family.</text>
</comment>
<keyword evidence="1 5" id="KW-0479">Metal-binding</keyword>
<dbReference type="InterPro" id="IPR023088">
    <property type="entry name" value="PDEase"/>
</dbReference>
<evidence type="ECO:0000256" key="4">
    <source>
        <dbReference type="PIRSR" id="PIRSR623088-2"/>
    </source>
</evidence>
<sequence length="896" mass="99746">MMTDVHVTMIAPTPLVNASETMAMTLRSSMARRSSLGVPVSTLIFPRSAADRSEANKLTKAMEDKYGFHYVTNAFALNPLVELDFQAFYTETNLAPALYASLVCWLLWIALSTPDWFGFYDEDPDVRAASTLRLWVSIIIFIPVPTLVACCRSRNFIGHEQTLLCLIAHCFAAGILGQGLLKMDDYTRVFLKDMNALFTLAFTDGHDGEGGGLDHGSGSESTSPNNATTVLLDDSTKWWIYQNLESSGRDLVLAYINRVAIPMAHLNMNLLRPLLVLLAAPLFKLDAFHYLLLAFSVNLKFCILVAMQYPASSYTIFVVNKFLLIFTLVCVSAVLVVRVRQTDRFLRLNFLHAKIVEERARASHLQKEIIINENKSLKKMLEERVGGHGDGSPLDFDSPMAKVLLDLKALQRATELSPELRENLDGIVTLLMRKGQNLFAPDIHEQLKMKRDGDLDGDIKSWATTVLANKSYTRNRRASAVFQNSVDNSAAGNNANSASTAKDSERSMTAASANSSMSIGSVGSSSPTRAVETRLHPEVTAPTDEVLNAVGELMERDGWSVDTFEVARLTNNKPISFITYIAFEQHNLFELCSVNKGTLANFLHFLDIGYHRNPYHNNCHAADVVSSVEYLISVMDNGYLQDLLTFQEVFAAIVAAAIHDFRHPGKNNNFMIKSGSDLAIEFSDSSVLERMHLAEAFFLTKDPLFNIFVGFSPGQYSEVRKAIVEMVLSTDLTVHLQLVGSLKTALISQEDAEVEHSPMLLMKIVIKCADVGHSSKALRLHARWSDLIIEEFFLQGDDEHTLGMDISPFMNRNSENSARNQVGFFEFIVLPFFEVVAEAVFRPEFKTILDQAHQNYKLWKKADNMQINSIKDILDQVLDPEASKIEAAAGKAPVGH</sequence>
<dbReference type="AlphaFoldDB" id="A0AAD9GY06"/>
<evidence type="ECO:0000256" key="2">
    <source>
        <dbReference type="ARBA" id="ARBA00022801"/>
    </source>
</evidence>
<feature type="transmembrane region" description="Helical" evidence="8">
    <location>
        <begin position="94"/>
        <end position="112"/>
    </location>
</feature>
<evidence type="ECO:0000256" key="3">
    <source>
        <dbReference type="PIRSR" id="PIRSR623088-1"/>
    </source>
</evidence>
<protein>
    <recommendedName>
        <fullName evidence="6">Phosphodiesterase</fullName>
        <ecNumber evidence="6">3.1.4.-</ecNumber>
    </recommendedName>
</protein>
<keyword evidence="11" id="KW-1185">Reference proteome</keyword>
<proteinExistence type="inferred from homology"/>